<sequence length="173" mass="20070">MGTRHLDIFYDFIRKELKIRFFSPEQALSYQARNHEARIFESDDKSVWLPIPDSMTCLRASALGFVIRFKDSDAAVAWCRHSVLGRLHPRDNTDVYIQREWNEVQLSTLLSGTKAGGLPPAKDTQPPPRSPRAQPTRILEDMNFGIPHRGNLRDHDSESDNDNRYRHRRQAWG</sequence>
<dbReference type="EMBL" id="JAAAPX010000009">
    <property type="protein sequence ID" value="KAF4243926.1"/>
    <property type="molecule type" value="Genomic_DNA"/>
</dbReference>
<evidence type="ECO:0000256" key="1">
    <source>
        <dbReference type="SAM" id="MobiDB-lite"/>
    </source>
</evidence>
<evidence type="ECO:0000313" key="2">
    <source>
        <dbReference type="EMBL" id="KAF4243926.1"/>
    </source>
</evidence>
<keyword evidence="3" id="KW-1185">Reference proteome</keyword>
<comment type="caution">
    <text evidence="2">The sequence shown here is derived from an EMBL/GenBank/DDBJ whole genome shotgun (WGS) entry which is preliminary data.</text>
</comment>
<name>A0A8H4MFU5_9EURO</name>
<reference evidence="2" key="2">
    <citation type="submission" date="2020-04" db="EMBL/GenBank/DDBJ databases">
        <authorList>
            <person name="Santos R.A.C."/>
            <person name="Steenwyk J.L."/>
            <person name="Rivero-Menendez O."/>
            <person name="Mead M.E."/>
            <person name="Silva L.P."/>
            <person name="Bastos R.W."/>
            <person name="Alastruey-Izquierdo A."/>
            <person name="Goldman G.H."/>
            <person name="Rokas A."/>
        </authorList>
    </citation>
    <scope>NUCLEOTIDE SEQUENCE</scope>
    <source>
        <strain evidence="2">CNM-CM6805</strain>
    </source>
</reference>
<reference evidence="2" key="1">
    <citation type="journal article" date="2020" name="bioRxiv">
        <title>Genomic and phenotypic heterogeneity of clinical isolates of the human pathogens Aspergillus fumigatus, Aspergillus lentulus and Aspergillus fumigatiaffinis.</title>
        <authorList>
            <person name="dos Santos R.A.C."/>
            <person name="Steenwyk J.L."/>
            <person name="Rivero-Menendez O."/>
            <person name="Mead M.E."/>
            <person name="Silva L.P."/>
            <person name="Bastos R.W."/>
            <person name="Alastruey-Izquierdo A."/>
            <person name="Goldman G.H."/>
            <person name="Rokas A."/>
        </authorList>
    </citation>
    <scope>NUCLEOTIDE SEQUENCE</scope>
    <source>
        <strain evidence="2">CNM-CM6805</strain>
    </source>
</reference>
<organism evidence="2 3">
    <name type="scientific">Aspergillus fumigatiaffinis</name>
    <dbReference type="NCBI Taxonomy" id="340414"/>
    <lineage>
        <taxon>Eukaryota</taxon>
        <taxon>Fungi</taxon>
        <taxon>Dikarya</taxon>
        <taxon>Ascomycota</taxon>
        <taxon>Pezizomycotina</taxon>
        <taxon>Eurotiomycetes</taxon>
        <taxon>Eurotiomycetidae</taxon>
        <taxon>Eurotiales</taxon>
        <taxon>Aspergillaceae</taxon>
        <taxon>Aspergillus</taxon>
        <taxon>Aspergillus subgen. Fumigati</taxon>
    </lineage>
</organism>
<gene>
    <name evidence="2" type="ORF">CNMCM6805_010437</name>
</gene>
<proteinExistence type="predicted"/>
<feature type="region of interest" description="Disordered" evidence="1">
    <location>
        <begin position="112"/>
        <end position="173"/>
    </location>
</feature>
<protein>
    <submittedName>
        <fullName evidence="2">Uncharacterized protein</fullName>
    </submittedName>
</protein>
<dbReference type="AlphaFoldDB" id="A0A8H4MFU5"/>
<feature type="compositionally biased region" description="Basic and acidic residues" evidence="1">
    <location>
        <begin position="151"/>
        <end position="164"/>
    </location>
</feature>
<evidence type="ECO:0000313" key="3">
    <source>
        <dbReference type="Proteomes" id="UP000653565"/>
    </source>
</evidence>
<dbReference type="Proteomes" id="UP000653565">
    <property type="component" value="Unassembled WGS sequence"/>
</dbReference>
<accession>A0A8H4MFU5</accession>